<sequence>MQPPIMPPRAEELLAPLLSSLPAASISPQPPTALLPLLSPILRQRVQLLSSTSTSSSEPWLPLLCYDSSQSSKLQSLVRNERFEPHPVSGEVEIDWETELSTSYKRIDTETLQSLITLRDLQLCVKLIWCTNDELGGGDGWRIGEVSVFNPSDDEWGFESIGQAGEAFHSQPSYHYNNLNSYNRTNGTNPLLTPEAEEEDADDAYWAQYDNTPARTPAPKASPAPPSLPAIQREAVSVEDEESYYAQYASVQPAMDNHDPDEAQQNGDVGSSLGQDEIARELQERNVRQFSHPTVDQEHELHSSSAAWSDDLAAQVYMNGQVQGMDGMDVDHMEGLAHPRPGSSTGSSGSDTVEKLERRAAARDSREQSETGIKQHIGTSIKSLYRLAKVAGIDRAEFERLVRTELDCLALMDEDDV</sequence>
<dbReference type="GeneID" id="36593150"/>
<dbReference type="AlphaFoldDB" id="A0A2J6T138"/>
<dbReference type="STRING" id="1095630.A0A2J6T138"/>
<evidence type="ECO:0000313" key="3">
    <source>
        <dbReference type="Proteomes" id="UP000235371"/>
    </source>
</evidence>
<dbReference type="InParanoid" id="A0A2J6T138"/>
<reference evidence="2 3" key="1">
    <citation type="submission" date="2016-04" db="EMBL/GenBank/DDBJ databases">
        <title>A degradative enzymes factory behind the ericoid mycorrhizal symbiosis.</title>
        <authorList>
            <consortium name="DOE Joint Genome Institute"/>
            <person name="Martino E."/>
            <person name="Morin E."/>
            <person name="Grelet G."/>
            <person name="Kuo A."/>
            <person name="Kohler A."/>
            <person name="Daghino S."/>
            <person name="Barry K."/>
            <person name="Choi C."/>
            <person name="Cichocki N."/>
            <person name="Clum A."/>
            <person name="Copeland A."/>
            <person name="Hainaut M."/>
            <person name="Haridas S."/>
            <person name="Labutti K."/>
            <person name="Lindquist E."/>
            <person name="Lipzen A."/>
            <person name="Khouja H.-R."/>
            <person name="Murat C."/>
            <person name="Ohm R."/>
            <person name="Olson A."/>
            <person name="Spatafora J."/>
            <person name="Veneault-Fourrey C."/>
            <person name="Henrissat B."/>
            <person name="Grigoriev I."/>
            <person name="Martin F."/>
            <person name="Perotto S."/>
        </authorList>
    </citation>
    <scope>NUCLEOTIDE SEQUENCE [LARGE SCALE GENOMIC DNA]</scope>
    <source>
        <strain evidence="2 3">E</strain>
    </source>
</reference>
<organism evidence="2 3">
    <name type="scientific">Hyaloscypha bicolor E</name>
    <dbReference type="NCBI Taxonomy" id="1095630"/>
    <lineage>
        <taxon>Eukaryota</taxon>
        <taxon>Fungi</taxon>
        <taxon>Dikarya</taxon>
        <taxon>Ascomycota</taxon>
        <taxon>Pezizomycotina</taxon>
        <taxon>Leotiomycetes</taxon>
        <taxon>Helotiales</taxon>
        <taxon>Hyaloscyphaceae</taxon>
        <taxon>Hyaloscypha</taxon>
        <taxon>Hyaloscypha bicolor</taxon>
    </lineage>
</organism>
<proteinExistence type="predicted"/>
<dbReference type="OrthoDB" id="5578001at2759"/>
<feature type="compositionally biased region" description="Basic and acidic residues" evidence="1">
    <location>
        <begin position="352"/>
        <end position="369"/>
    </location>
</feature>
<evidence type="ECO:0000313" key="2">
    <source>
        <dbReference type="EMBL" id="PMD56653.1"/>
    </source>
</evidence>
<evidence type="ECO:0000256" key="1">
    <source>
        <dbReference type="SAM" id="MobiDB-lite"/>
    </source>
</evidence>
<protein>
    <submittedName>
        <fullName evidence="2">Uncharacterized protein</fullName>
    </submittedName>
</protein>
<name>A0A2J6T138_9HELO</name>
<gene>
    <name evidence="2" type="ORF">K444DRAFT_645279</name>
</gene>
<accession>A0A2J6T138</accession>
<dbReference type="EMBL" id="KZ613848">
    <property type="protein sequence ID" value="PMD56653.1"/>
    <property type="molecule type" value="Genomic_DNA"/>
</dbReference>
<keyword evidence="3" id="KW-1185">Reference proteome</keyword>
<dbReference type="Proteomes" id="UP000235371">
    <property type="component" value="Unassembled WGS sequence"/>
</dbReference>
<dbReference type="RefSeq" id="XP_024733557.1">
    <property type="nucleotide sequence ID" value="XM_024885073.1"/>
</dbReference>
<feature type="region of interest" description="Disordered" evidence="1">
    <location>
        <begin position="334"/>
        <end position="372"/>
    </location>
</feature>